<dbReference type="EMBL" id="NCXM01000029">
    <property type="protein sequence ID" value="OSC23654.1"/>
    <property type="molecule type" value="Genomic_DNA"/>
</dbReference>
<reference evidence="5 6" key="1">
    <citation type="submission" date="2017-04" db="EMBL/GenBank/DDBJ databases">
        <title>The new phylogeny of genus Mycobacterium.</title>
        <authorList>
            <person name="Tortoli E."/>
            <person name="Trovato A."/>
            <person name="Cirillo D.M."/>
        </authorList>
    </citation>
    <scope>NUCLEOTIDE SEQUENCE [LARGE SCALE GENOMIC DNA]</scope>
    <source>
        <strain evidence="5 6">DSM 45247</strain>
    </source>
</reference>
<dbReference type="PANTHER" id="PTHR46796">
    <property type="entry name" value="HTH-TYPE TRANSCRIPTIONAL ACTIVATOR RHAS-RELATED"/>
    <property type="match status" value="1"/>
</dbReference>
<evidence type="ECO:0000259" key="4">
    <source>
        <dbReference type="PROSITE" id="PS01124"/>
    </source>
</evidence>
<dbReference type="SMART" id="SM00342">
    <property type="entry name" value="HTH_ARAC"/>
    <property type="match status" value="1"/>
</dbReference>
<dbReference type="PANTHER" id="PTHR46796:SF12">
    <property type="entry name" value="HTH-TYPE DNA-BINDING TRANSCRIPTIONAL ACTIVATOR EUTR"/>
    <property type="match status" value="1"/>
</dbReference>
<keyword evidence="6" id="KW-1185">Reference proteome</keyword>
<dbReference type="InterPro" id="IPR035418">
    <property type="entry name" value="AraC-bd_2"/>
</dbReference>
<proteinExistence type="predicted"/>
<dbReference type="Pfam" id="PF12833">
    <property type="entry name" value="HTH_18"/>
    <property type="match status" value="1"/>
</dbReference>
<dbReference type="PROSITE" id="PS01124">
    <property type="entry name" value="HTH_ARAC_FAMILY_2"/>
    <property type="match status" value="1"/>
</dbReference>
<evidence type="ECO:0000256" key="1">
    <source>
        <dbReference type="ARBA" id="ARBA00023015"/>
    </source>
</evidence>
<accession>A0A1X2KPH2</accession>
<dbReference type="AlphaFoldDB" id="A0A1X2KPH2"/>
<dbReference type="GO" id="GO:0003700">
    <property type="term" value="F:DNA-binding transcription factor activity"/>
    <property type="evidence" value="ECO:0007669"/>
    <property type="project" value="InterPro"/>
</dbReference>
<comment type="caution">
    <text evidence="5">The sequence shown here is derived from an EMBL/GenBank/DDBJ whole genome shotgun (WGS) entry which is preliminary data.</text>
</comment>
<keyword evidence="2" id="KW-0238">DNA-binding</keyword>
<keyword evidence="3" id="KW-0804">Transcription</keyword>
<evidence type="ECO:0000256" key="3">
    <source>
        <dbReference type="ARBA" id="ARBA00023163"/>
    </source>
</evidence>
<dbReference type="GO" id="GO:0043565">
    <property type="term" value="F:sequence-specific DNA binding"/>
    <property type="evidence" value="ECO:0007669"/>
    <property type="project" value="InterPro"/>
</dbReference>
<evidence type="ECO:0000256" key="2">
    <source>
        <dbReference type="ARBA" id="ARBA00023125"/>
    </source>
</evidence>
<protein>
    <recommendedName>
        <fullName evidence="4">HTH araC/xylS-type domain-containing protein</fullName>
    </recommendedName>
</protein>
<dbReference type="InterPro" id="IPR018060">
    <property type="entry name" value="HTH_AraC"/>
</dbReference>
<dbReference type="Gene3D" id="1.10.10.60">
    <property type="entry name" value="Homeodomain-like"/>
    <property type="match status" value="1"/>
</dbReference>
<keyword evidence="1" id="KW-0805">Transcription regulation</keyword>
<name>A0A1X2KPH2_9MYCO</name>
<feature type="domain" description="HTH araC/xylS-type" evidence="4">
    <location>
        <begin position="234"/>
        <end position="323"/>
    </location>
</feature>
<organism evidence="5 6">
    <name type="scientific">Mycolicibacterium vulneris</name>
    <dbReference type="NCBI Taxonomy" id="547163"/>
    <lineage>
        <taxon>Bacteria</taxon>
        <taxon>Bacillati</taxon>
        <taxon>Actinomycetota</taxon>
        <taxon>Actinomycetes</taxon>
        <taxon>Mycobacteriales</taxon>
        <taxon>Mycobacteriaceae</taxon>
        <taxon>Mycolicibacterium</taxon>
    </lineage>
</organism>
<gene>
    <name evidence="5" type="ORF">B8W69_23340</name>
</gene>
<evidence type="ECO:0000313" key="5">
    <source>
        <dbReference type="EMBL" id="OSC23654.1"/>
    </source>
</evidence>
<sequence>MLTCIDTHQENAPADDSAPMASTTTTNVDEANDLLTRAYSAHRMVAADLQDFRLTFNMTNVESLLFGQIAFDADVLIAAPPTKSFYVFCYAQRGSILVSSGDDSTVITPSTGAMLSPTEPLRFERWNEQSTITALRIDRFAIETELGTILGRPAPGPIHFAHTMDLTTARAYDFMRALRLTQDEAVRPRGLAQHPVLAAQLARLVASSLILAQPHNFSDELSEPSRPTLHAAVGDVVDAIQADPMGVATAADVATLACLSLRALEQRFARHVGVAPMAYVRRVRLERARTELQQCDPGTTTVTAIAHRWGFTHLGRFAATYQNAMAKPRRRRCSAANAEGGSPVAHCGYFSEISLISVVG</sequence>
<dbReference type="InterPro" id="IPR050204">
    <property type="entry name" value="AraC_XylS_family_regulators"/>
</dbReference>
<evidence type="ECO:0000313" key="6">
    <source>
        <dbReference type="Proteomes" id="UP000242320"/>
    </source>
</evidence>
<dbReference type="Pfam" id="PF14525">
    <property type="entry name" value="AraC_binding_2"/>
    <property type="match status" value="1"/>
</dbReference>
<dbReference type="Proteomes" id="UP000242320">
    <property type="component" value="Unassembled WGS sequence"/>
</dbReference>